<organism evidence="9 10">
    <name type="scientific">Cellulomonas marina</name>
    <dbReference type="NCBI Taxonomy" id="988821"/>
    <lineage>
        <taxon>Bacteria</taxon>
        <taxon>Bacillati</taxon>
        <taxon>Actinomycetota</taxon>
        <taxon>Actinomycetes</taxon>
        <taxon>Micrococcales</taxon>
        <taxon>Cellulomonadaceae</taxon>
        <taxon>Cellulomonas</taxon>
    </lineage>
</organism>
<dbReference type="GO" id="GO:0005886">
    <property type="term" value="C:plasma membrane"/>
    <property type="evidence" value="ECO:0007669"/>
    <property type="project" value="UniProtKB-SubCell"/>
</dbReference>
<dbReference type="PANTHER" id="PTHR34820">
    <property type="entry name" value="INNER MEMBRANE PROTEIN YEBZ"/>
    <property type="match status" value="1"/>
</dbReference>
<dbReference type="STRING" id="988821.SAMN05421867_10916"/>
<feature type="transmembrane region" description="Helical" evidence="7">
    <location>
        <begin position="180"/>
        <end position="199"/>
    </location>
</feature>
<gene>
    <name evidence="9" type="ORF">SAMN05421867_10916</name>
</gene>
<feature type="transmembrane region" description="Helical" evidence="7">
    <location>
        <begin position="434"/>
        <end position="458"/>
    </location>
</feature>
<keyword evidence="10" id="KW-1185">Reference proteome</keyword>
<name>A0A1I0YX86_9CELL</name>
<dbReference type="InterPro" id="IPR019108">
    <property type="entry name" value="Caa3_assmbl_CtaG-rel"/>
</dbReference>
<dbReference type="Pfam" id="PF09678">
    <property type="entry name" value="Caa3_CtaG"/>
    <property type="match status" value="1"/>
</dbReference>
<dbReference type="Proteomes" id="UP000199012">
    <property type="component" value="Unassembled WGS sequence"/>
</dbReference>
<feature type="transmembrane region" description="Helical" evidence="7">
    <location>
        <begin position="470"/>
        <end position="496"/>
    </location>
</feature>
<dbReference type="PANTHER" id="PTHR34820:SF4">
    <property type="entry name" value="INNER MEMBRANE PROTEIN YEBZ"/>
    <property type="match status" value="1"/>
</dbReference>
<protein>
    <submittedName>
        <fullName evidence="9">Putative copper resistance protein D</fullName>
    </submittedName>
</protein>
<feature type="transmembrane region" description="Helical" evidence="7">
    <location>
        <begin position="312"/>
        <end position="330"/>
    </location>
</feature>
<dbReference type="InterPro" id="IPR032694">
    <property type="entry name" value="CopC/D"/>
</dbReference>
<feature type="transmembrane region" description="Helical" evidence="7">
    <location>
        <begin position="350"/>
        <end position="372"/>
    </location>
</feature>
<evidence type="ECO:0000256" key="1">
    <source>
        <dbReference type="ARBA" id="ARBA00004651"/>
    </source>
</evidence>
<sequence length="599" mass="63813">MPRVLNIAAVAAAAWTVLALARLILACASVSGQPPATAGFGSQLQLYATQVELGRTQLSVVILVSLVSVLVLLVRTPAGAAVLAAVAVVALWQESQTGHAAGAANHELATSSMVMHQVAAAIWVGGLLALPLLRAHLGGDLAPVVARYSTIAGWCLPAVAVSGVVNGALRTGWGGLTTEWGALLIAKALLLLFLGVLGLMHRRRVVRHLADGAPGRGLLWRLVSVELMVMGAVSGVAVALSSTPPPEQESASESLTPAEILTGSPLPPEPTAMSWLSEWRWDLLTAAAATVGAVMYVRWVRRLHRRGDRWPVLRTVSFLAAMAVFVWATSGGPATYGRVLFSAHMLAHMVLVMVVPILVALSAPVTLALRALPSRASTHRADRSRGPREWLLVMVHSRLGRVLAHPLFAAVNFSGSMVLFYYTDAFGWALRSHVGHLAMVLHFSVAGYLFVNAMIGLDPGPTRLGYPQRLLLLFVTMAFHAFFGVSLLQSTALLQADWFGAMGRPWGPSAIEDQQAGAAITWGIGELPTLALAVGLVYGWARDDDRAARRRDRHVERDGDLELEEYNRMLAELPRTAAEAPAETDGAPPAQGRASRQAP</sequence>
<evidence type="ECO:0000313" key="10">
    <source>
        <dbReference type="Proteomes" id="UP000199012"/>
    </source>
</evidence>
<keyword evidence="3 7" id="KW-0812">Transmembrane</keyword>
<comment type="subcellular location">
    <subcellularLocation>
        <location evidence="1">Cell membrane</location>
        <topology evidence="1">Multi-pass membrane protein</topology>
    </subcellularLocation>
</comment>
<feature type="transmembrane region" description="Helical" evidence="7">
    <location>
        <begin position="283"/>
        <end position="300"/>
    </location>
</feature>
<feature type="transmembrane region" description="Helical" evidence="7">
    <location>
        <begin position="219"/>
        <end position="240"/>
    </location>
</feature>
<dbReference type="RefSeq" id="WP_239078661.1">
    <property type="nucleotide sequence ID" value="NZ_BONM01000004.1"/>
</dbReference>
<dbReference type="AlphaFoldDB" id="A0A1I0YX86"/>
<keyword evidence="5 7" id="KW-0472">Membrane</keyword>
<accession>A0A1I0YX86</accession>
<dbReference type="Pfam" id="PF05425">
    <property type="entry name" value="CopD"/>
    <property type="match status" value="1"/>
</dbReference>
<evidence type="ECO:0000256" key="5">
    <source>
        <dbReference type="ARBA" id="ARBA00023136"/>
    </source>
</evidence>
<evidence type="ECO:0000256" key="6">
    <source>
        <dbReference type="SAM" id="MobiDB-lite"/>
    </source>
</evidence>
<evidence type="ECO:0000259" key="8">
    <source>
        <dbReference type="Pfam" id="PF05425"/>
    </source>
</evidence>
<reference evidence="9 10" key="1">
    <citation type="submission" date="2016-10" db="EMBL/GenBank/DDBJ databases">
        <authorList>
            <person name="de Groot N.N."/>
        </authorList>
    </citation>
    <scope>NUCLEOTIDE SEQUENCE [LARGE SCALE GENOMIC DNA]</scope>
    <source>
        <strain evidence="9 10">CGMCC 4.6945</strain>
    </source>
</reference>
<evidence type="ECO:0000256" key="7">
    <source>
        <dbReference type="SAM" id="Phobius"/>
    </source>
</evidence>
<feature type="transmembrane region" description="Helical" evidence="7">
    <location>
        <begin position="145"/>
        <end position="168"/>
    </location>
</feature>
<evidence type="ECO:0000256" key="3">
    <source>
        <dbReference type="ARBA" id="ARBA00022692"/>
    </source>
</evidence>
<dbReference type="GO" id="GO:0006825">
    <property type="term" value="P:copper ion transport"/>
    <property type="evidence" value="ECO:0007669"/>
    <property type="project" value="InterPro"/>
</dbReference>
<feature type="transmembrane region" description="Helical" evidence="7">
    <location>
        <begin position="78"/>
        <end position="93"/>
    </location>
</feature>
<feature type="transmembrane region" description="Helical" evidence="7">
    <location>
        <begin position="113"/>
        <end position="133"/>
    </location>
</feature>
<dbReference type="EMBL" id="FOKA01000009">
    <property type="protein sequence ID" value="SFB17792.1"/>
    <property type="molecule type" value="Genomic_DNA"/>
</dbReference>
<feature type="transmembrane region" description="Helical" evidence="7">
    <location>
        <begin position="402"/>
        <end position="422"/>
    </location>
</feature>
<feature type="transmembrane region" description="Helical" evidence="7">
    <location>
        <begin position="516"/>
        <end position="541"/>
    </location>
</feature>
<proteinExistence type="predicted"/>
<feature type="region of interest" description="Disordered" evidence="6">
    <location>
        <begin position="574"/>
        <end position="599"/>
    </location>
</feature>
<evidence type="ECO:0000313" key="9">
    <source>
        <dbReference type="EMBL" id="SFB17792.1"/>
    </source>
</evidence>
<keyword evidence="2" id="KW-1003">Cell membrane</keyword>
<feature type="domain" description="Copper resistance protein D" evidence="8">
    <location>
        <begin position="144"/>
        <end position="240"/>
    </location>
</feature>
<evidence type="ECO:0000256" key="4">
    <source>
        <dbReference type="ARBA" id="ARBA00022989"/>
    </source>
</evidence>
<evidence type="ECO:0000256" key="2">
    <source>
        <dbReference type="ARBA" id="ARBA00022475"/>
    </source>
</evidence>
<keyword evidence="4 7" id="KW-1133">Transmembrane helix</keyword>
<dbReference type="InterPro" id="IPR008457">
    <property type="entry name" value="Cu-R_CopD_dom"/>
</dbReference>